<comment type="cofactor">
    <cofactor evidence="1">
        <name>adenosylcob(III)alamin</name>
        <dbReference type="ChEBI" id="CHEBI:18408"/>
    </cofactor>
    <text evidence="1">Binds between the large and small subunits.</text>
</comment>
<feature type="binding site" evidence="1">
    <location>
        <begin position="162"/>
        <end position="164"/>
    </location>
    <ligand>
        <name>substrate</name>
    </ligand>
</feature>
<comment type="similarity">
    <text evidence="1">Belongs to the EutB family.</text>
</comment>
<feature type="binding site" evidence="1">
    <location>
        <position position="248"/>
    </location>
    <ligand>
        <name>adenosylcob(III)alamin</name>
        <dbReference type="ChEBI" id="CHEBI:18408"/>
    </ligand>
</feature>
<dbReference type="GO" id="GO:0008851">
    <property type="term" value="F:ethanolamine ammonia-lyase activity"/>
    <property type="evidence" value="ECO:0007669"/>
    <property type="project" value="UniProtKB-UniRule"/>
</dbReference>
<dbReference type="Gene3D" id="1.10.220.70">
    <property type="entry name" value="lyase"/>
    <property type="match status" value="1"/>
</dbReference>
<keyword evidence="1" id="KW-0170">Cobalt</keyword>
<dbReference type="UniPathway" id="UPA00560"/>
<dbReference type="Proteomes" id="UP000234956">
    <property type="component" value="Unassembled WGS sequence"/>
</dbReference>
<evidence type="ECO:0000256" key="1">
    <source>
        <dbReference type="HAMAP-Rule" id="MF_00861"/>
    </source>
</evidence>
<feature type="binding site" evidence="1">
    <location>
        <position position="297"/>
    </location>
    <ligand>
        <name>adenosylcob(III)alamin</name>
        <dbReference type="ChEBI" id="CHEBI:18408"/>
    </ligand>
</feature>
<dbReference type="GO" id="GO:0009350">
    <property type="term" value="C:ethanolamine ammonia-lyase complex"/>
    <property type="evidence" value="ECO:0007669"/>
    <property type="project" value="UniProtKB-UniRule"/>
</dbReference>
<dbReference type="PANTHER" id="PTHR39329">
    <property type="entry name" value="ETHANOLAMINE AMMONIA-LYASE HEAVY CHAIN"/>
    <property type="match status" value="1"/>
</dbReference>
<evidence type="ECO:0000313" key="3">
    <source>
        <dbReference type="Proteomes" id="UP000234956"/>
    </source>
</evidence>
<comment type="pathway">
    <text evidence="1">Amine and polyamine degradation; ethanolamine degradation.</text>
</comment>
<dbReference type="NCBIfam" id="NF011649">
    <property type="entry name" value="PRK15067.1"/>
    <property type="match status" value="1"/>
</dbReference>
<feature type="binding site" evidence="1">
    <location>
        <position position="403"/>
    </location>
    <ligand>
        <name>adenosylcob(III)alamin</name>
        <dbReference type="ChEBI" id="CHEBI:18408"/>
    </ligand>
</feature>
<dbReference type="RefSeq" id="WP_051891580.1">
    <property type="nucleotide sequence ID" value="NZ_JAZBNI010000008.1"/>
</dbReference>
<proteinExistence type="inferred from homology"/>
<dbReference type="AlphaFoldDB" id="A0A2I0V3A7"/>
<gene>
    <name evidence="1" type="primary">eutB</name>
    <name evidence="2" type="ORF">CRI88_00165</name>
</gene>
<sequence>MNVNLSVIFGGEKYNFKSLKDVMAKANEEKSGDRLAGIAAETVQQRIAAKAVLSELLVKDIRENPLVPQENDEVSRIIEGDINEQIYGEIKNWSIEQLREYILSNDTGDRELKRLSKGMNSEIIAAVTKLMSNLDLVHAANKVEILSTCNITIGQKGTLSSRLQPNHPTDNIDGIIASLKEGLSYGIGDAVIGINPVDDSVESVKKVLTATKEFINDWSIPTQNCVLAHITTQMKAIKQGAPADMIFQSIAGTEIANRSFGISADLIREAEELIKKQGTGTGPNLFYFETGQGSELSAEAHMDIDQVTLESRNYGFARHFNPYIVNTVVGFIGPEYLYNNKQVIRAGLEDHFMGKMHGIPMGVDICYTNHIKADQNDVEDLSVLLTAAGVNFIIAAPMGDDVMLNYQSMSFHDVATLLQTFGKKPAPEYLAWLEKMGIYENGRLSARAGDLSIFER</sequence>
<dbReference type="GO" id="GO:0005829">
    <property type="term" value="C:cytosol"/>
    <property type="evidence" value="ECO:0007669"/>
    <property type="project" value="TreeGrafter"/>
</dbReference>
<feature type="binding site" evidence="1">
    <location>
        <position position="289"/>
    </location>
    <ligand>
        <name>substrate</name>
    </ligand>
</feature>
<dbReference type="GO" id="GO:0046336">
    <property type="term" value="P:ethanolamine catabolic process"/>
    <property type="evidence" value="ECO:0007669"/>
    <property type="project" value="UniProtKB-UniRule"/>
</dbReference>
<dbReference type="GO" id="GO:0031471">
    <property type="term" value="C:ethanolamine degradation polyhedral organelle"/>
    <property type="evidence" value="ECO:0007669"/>
    <property type="project" value="UniProtKB-UniRule"/>
</dbReference>
<comment type="subunit">
    <text evidence="1">The basic unit is a heterodimer which dimerizes to form tetramers. The heterotetramers trimerize; 6 large subunits form a core ring with 6 small subunits projecting outwards.</text>
</comment>
<dbReference type="GO" id="GO:0006520">
    <property type="term" value="P:amino acid metabolic process"/>
    <property type="evidence" value="ECO:0007669"/>
    <property type="project" value="InterPro"/>
</dbReference>
<dbReference type="HAMAP" id="MF_00861">
    <property type="entry name" value="EutB"/>
    <property type="match status" value="1"/>
</dbReference>
<dbReference type="InterPro" id="IPR010628">
    <property type="entry name" value="EutB"/>
</dbReference>
<dbReference type="InterPro" id="IPR044941">
    <property type="entry name" value="EutB_N_sf"/>
</dbReference>
<dbReference type="GO" id="GO:0031419">
    <property type="term" value="F:cobalamin binding"/>
    <property type="evidence" value="ECO:0007669"/>
    <property type="project" value="UniProtKB-UniRule"/>
</dbReference>
<dbReference type="Pfam" id="PF06751">
    <property type="entry name" value="EutB"/>
    <property type="match status" value="1"/>
</dbReference>
<keyword evidence="1" id="KW-1283">Bacterial microcompartment</keyword>
<comment type="catalytic activity">
    <reaction evidence="1">
        <text>ethanolamine = acetaldehyde + NH4(+)</text>
        <dbReference type="Rhea" id="RHEA:15313"/>
        <dbReference type="ChEBI" id="CHEBI:15343"/>
        <dbReference type="ChEBI" id="CHEBI:28938"/>
        <dbReference type="ChEBI" id="CHEBI:57603"/>
        <dbReference type="EC" id="4.3.1.7"/>
    </reaction>
</comment>
<comment type="subcellular location">
    <subcellularLocation>
        <location evidence="1">Bacterial microcompartment</location>
    </subcellularLocation>
</comment>
<dbReference type="InterPro" id="IPR044939">
    <property type="entry name" value="EutB_dom_2_sf"/>
</dbReference>
<dbReference type="Gene3D" id="3.20.20.70">
    <property type="entry name" value="Aldolase class I"/>
    <property type="match status" value="1"/>
</dbReference>
<feature type="binding site" evidence="1">
    <location>
        <position position="196"/>
    </location>
    <ligand>
        <name>adenosylcob(III)alamin</name>
        <dbReference type="ChEBI" id="CHEBI:18408"/>
    </ligand>
</feature>
<comment type="caution">
    <text evidence="2">The sequence shown here is derived from an EMBL/GenBank/DDBJ whole genome shotgun (WGS) entry which is preliminary data.</text>
</comment>
<name>A0A2I0V3A7_9BACI</name>
<dbReference type="PIRSF" id="PIRSF018788">
    <property type="entry name" value="EutB"/>
    <property type="match status" value="1"/>
</dbReference>
<dbReference type="Gene3D" id="2.30.170.30">
    <property type="entry name" value="ethanolamine ammonia-lyase heavy chain domain like"/>
    <property type="match status" value="1"/>
</dbReference>
<reference evidence="2 3" key="1">
    <citation type="submission" date="2017-10" db="EMBL/GenBank/DDBJ databases">
        <title>Draft genome of Lysinibacillus fusiformis strain Juneja, a laboratory-derived pathogen of Drosophila melanogaster.</title>
        <authorList>
            <person name="Smith B.R."/>
            <person name="Unckless R.L."/>
        </authorList>
    </citation>
    <scope>NUCLEOTIDE SEQUENCE [LARGE SCALE GENOMIC DNA]</scope>
    <source>
        <strain evidence="2 3">Juneja</strain>
    </source>
</reference>
<protein>
    <recommendedName>
        <fullName evidence="1">Ethanolamine ammonia-lyase large subunit</fullName>
        <shortName evidence="1">EAL large subunit</shortName>
        <ecNumber evidence="1">4.3.1.7</ecNumber>
    </recommendedName>
</protein>
<feature type="binding site" evidence="1">
    <location>
        <position position="195"/>
    </location>
    <ligand>
        <name>substrate</name>
    </ligand>
</feature>
<accession>A0A2I0V3A7</accession>
<feature type="binding site" evidence="1">
    <location>
        <position position="364"/>
    </location>
    <ligand>
        <name>substrate</name>
    </ligand>
</feature>
<dbReference type="EMBL" id="PDFK01000001">
    <property type="protein sequence ID" value="PKU52779.1"/>
    <property type="molecule type" value="Genomic_DNA"/>
</dbReference>
<dbReference type="EC" id="4.3.1.7" evidence="1"/>
<keyword evidence="1" id="KW-0846">Cobalamin</keyword>
<dbReference type="PANTHER" id="PTHR39329:SF1">
    <property type="entry name" value="ETHANOLAMINE AMMONIA-LYASE LARGE SUBUNIT"/>
    <property type="match status" value="1"/>
</dbReference>
<organism evidence="2 3">
    <name type="scientific">Lysinibacillus fusiformis</name>
    <dbReference type="NCBI Taxonomy" id="28031"/>
    <lineage>
        <taxon>Bacteria</taxon>
        <taxon>Bacillati</taxon>
        <taxon>Bacillota</taxon>
        <taxon>Bacilli</taxon>
        <taxon>Bacillales</taxon>
        <taxon>Bacillaceae</taxon>
        <taxon>Lysinibacillus</taxon>
    </lineage>
</organism>
<comment type="function">
    <text evidence="1">Catalyzes the deamination of various vicinal amino-alcohols to oxo compounds. Allows this organism to utilize ethanolamine as the sole source of nitrogen and carbon in the presence of vitamin B12.</text>
</comment>
<dbReference type="InterPro" id="IPR013785">
    <property type="entry name" value="Aldolase_TIM"/>
</dbReference>
<evidence type="ECO:0000313" key="2">
    <source>
        <dbReference type="EMBL" id="PKU52779.1"/>
    </source>
</evidence>
<keyword evidence="1 2" id="KW-0456">Lyase</keyword>